<dbReference type="SUPFAM" id="SSF55729">
    <property type="entry name" value="Acyl-CoA N-acyltransferases (Nat)"/>
    <property type="match status" value="1"/>
</dbReference>
<dbReference type="AlphaFoldDB" id="A0A841I2Z4"/>
<dbReference type="CDD" id="cd04301">
    <property type="entry name" value="NAT_SF"/>
    <property type="match status" value="1"/>
</dbReference>
<dbReference type="PIRSF" id="PIRSF021278">
    <property type="entry name" value="AcuA"/>
    <property type="match status" value="1"/>
</dbReference>
<comment type="caution">
    <text evidence="2">The sequence shown here is derived from an EMBL/GenBank/DDBJ whole genome shotgun (WGS) entry which is preliminary data.</text>
</comment>
<dbReference type="RefSeq" id="WP_183988179.1">
    <property type="nucleotide sequence ID" value="NZ_JACHHG010000011.1"/>
</dbReference>
<dbReference type="EC" id="2.3.1.-" evidence="2"/>
<protein>
    <submittedName>
        <fullName evidence="2">Acetoin utilization protein AcuA</fullName>
        <ecNumber evidence="2">2.3.1.-</ecNumber>
    </submittedName>
</protein>
<name>A0A841I2Z4_9DEIO</name>
<dbReference type="PROSITE" id="PS51186">
    <property type="entry name" value="GNAT"/>
    <property type="match status" value="1"/>
</dbReference>
<sequence length="201" mass="22975">MDQAPTLIYPTPPETLESLRIDPQLKVFRPAELQKNALVGIARLEQGSIVTAVVEEEIVGYATLHPPDSFERWGETKLPGILELGAVESSPRYRSRHLARRMLERMFEGGRCEENIVVATLYYWHYDLEGSGLSTYAYRKLLERLYGSVGFEVYKTDDPEIAHYPGNALMARVGSRVSPELLAEFERLRFLIRWRTQQSAS</sequence>
<dbReference type="Proteomes" id="UP000569951">
    <property type="component" value="Unassembled WGS sequence"/>
</dbReference>
<evidence type="ECO:0000313" key="3">
    <source>
        <dbReference type="Proteomes" id="UP000569951"/>
    </source>
</evidence>
<keyword evidence="2" id="KW-0012">Acyltransferase</keyword>
<keyword evidence="2" id="KW-0808">Transferase</keyword>
<dbReference type="GO" id="GO:0019152">
    <property type="term" value="F:acetoin dehydrogenase (NAD+) activity"/>
    <property type="evidence" value="ECO:0007669"/>
    <property type="project" value="InterPro"/>
</dbReference>
<reference evidence="2 3" key="1">
    <citation type="submission" date="2020-08" db="EMBL/GenBank/DDBJ databases">
        <title>Genomic Encyclopedia of Type Strains, Phase IV (KMG-IV): sequencing the most valuable type-strain genomes for metagenomic binning, comparative biology and taxonomic classification.</title>
        <authorList>
            <person name="Goeker M."/>
        </authorList>
    </citation>
    <scope>NUCLEOTIDE SEQUENCE [LARGE SCALE GENOMIC DNA]</scope>
    <source>
        <strain evidence="2 3">DSM 21458</strain>
    </source>
</reference>
<evidence type="ECO:0000313" key="2">
    <source>
        <dbReference type="EMBL" id="MBB6099426.1"/>
    </source>
</evidence>
<keyword evidence="3" id="KW-1185">Reference proteome</keyword>
<organism evidence="2 3">
    <name type="scientific">Deinobacterium chartae</name>
    <dbReference type="NCBI Taxonomy" id="521158"/>
    <lineage>
        <taxon>Bacteria</taxon>
        <taxon>Thermotogati</taxon>
        <taxon>Deinococcota</taxon>
        <taxon>Deinococci</taxon>
        <taxon>Deinococcales</taxon>
        <taxon>Deinococcaceae</taxon>
        <taxon>Deinobacterium</taxon>
    </lineage>
</organism>
<dbReference type="Pfam" id="PF00583">
    <property type="entry name" value="Acetyltransf_1"/>
    <property type="match status" value="1"/>
</dbReference>
<dbReference type="GO" id="GO:0045150">
    <property type="term" value="P:acetoin catabolic process"/>
    <property type="evidence" value="ECO:0007669"/>
    <property type="project" value="InterPro"/>
</dbReference>
<dbReference type="InterPro" id="IPR016181">
    <property type="entry name" value="Acyl_CoA_acyltransferase"/>
</dbReference>
<dbReference type="EMBL" id="JACHHG010000011">
    <property type="protein sequence ID" value="MBB6099426.1"/>
    <property type="molecule type" value="Genomic_DNA"/>
</dbReference>
<accession>A0A841I2Z4</accession>
<evidence type="ECO:0000259" key="1">
    <source>
        <dbReference type="PROSITE" id="PS51186"/>
    </source>
</evidence>
<feature type="domain" description="N-acetyltransferase" evidence="1">
    <location>
        <begin position="5"/>
        <end position="171"/>
    </location>
</feature>
<dbReference type="InterPro" id="IPR024699">
    <property type="entry name" value="AcuA"/>
</dbReference>
<gene>
    <name evidence="2" type="ORF">HNR42_002867</name>
</gene>
<dbReference type="GO" id="GO:0016747">
    <property type="term" value="F:acyltransferase activity, transferring groups other than amino-acyl groups"/>
    <property type="evidence" value="ECO:0007669"/>
    <property type="project" value="InterPro"/>
</dbReference>
<dbReference type="InterPro" id="IPR000182">
    <property type="entry name" value="GNAT_dom"/>
</dbReference>
<proteinExistence type="predicted"/>
<dbReference type="Gene3D" id="3.40.630.30">
    <property type="match status" value="1"/>
</dbReference>